<evidence type="ECO:0000313" key="2">
    <source>
        <dbReference type="EMBL" id="WXB09824.1"/>
    </source>
</evidence>
<reference evidence="2" key="1">
    <citation type="submission" date="2021-12" db="EMBL/GenBank/DDBJ databases">
        <title>Discovery of the Pendulisporaceae a myxobacterial family with distinct sporulation behavior and unique specialized metabolism.</title>
        <authorList>
            <person name="Garcia R."/>
            <person name="Popoff A."/>
            <person name="Bader C.D."/>
            <person name="Loehr J."/>
            <person name="Walesch S."/>
            <person name="Walt C."/>
            <person name="Boldt J."/>
            <person name="Bunk B."/>
            <person name="Haeckl F.J.F.P.J."/>
            <person name="Gunesch A.P."/>
            <person name="Birkelbach J."/>
            <person name="Nuebel U."/>
            <person name="Pietschmann T."/>
            <person name="Bach T."/>
            <person name="Mueller R."/>
        </authorList>
    </citation>
    <scope>NUCLEOTIDE SEQUENCE</scope>
    <source>
        <strain evidence="2">MSr11367</strain>
    </source>
</reference>
<dbReference type="Gene3D" id="1.10.1200.10">
    <property type="entry name" value="ACP-like"/>
    <property type="match status" value="1"/>
</dbReference>
<evidence type="ECO:0000259" key="1">
    <source>
        <dbReference type="PROSITE" id="PS50075"/>
    </source>
</evidence>
<dbReference type="InterPro" id="IPR036736">
    <property type="entry name" value="ACP-like_sf"/>
</dbReference>
<protein>
    <submittedName>
        <fullName evidence="2">Acyl carrier protein</fullName>
    </submittedName>
</protein>
<dbReference type="PROSITE" id="PS50075">
    <property type="entry name" value="CARRIER"/>
    <property type="match status" value="1"/>
</dbReference>
<dbReference type="SUPFAM" id="SSF47336">
    <property type="entry name" value="ACP-like"/>
    <property type="match status" value="1"/>
</dbReference>
<name>A0ABZ2LJU6_9BACT</name>
<dbReference type="Pfam" id="PF00550">
    <property type="entry name" value="PP-binding"/>
    <property type="match status" value="1"/>
</dbReference>
<keyword evidence="3" id="KW-1185">Reference proteome</keyword>
<gene>
    <name evidence="2" type="ORF">LVJ94_21655</name>
</gene>
<dbReference type="InterPro" id="IPR009081">
    <property type="entry name" value="PP-bd_ACP"/>
</dbReference>
<evidence type="ECO:0000313" key="3">
    <source>
        <dbReference type="Proteomes" id="UP001374803"/>
    </source>
</evidence>
<dbReference type="EMBL" id="CP089983">
    <property type="protein sequence ID" value="WXB09824.1"/>
    <property type="molecule type" value="Genomic_DNA"/>
</dbReference>
<feature type="domain" description="Carrier" evidence="1">
    <location>
        <begin position="2"/>
        <end position="76"/>
    </location>
</feature>
<sequence>MITRDDILRLFIAAEIHVTGSELDDHAPLAQQGLDSLDMANLLFQLEQSYQFSISPTEASRLRTLQDMIDCASARTAGRAANAR</sequence>
<accession>A0ABZ2LJU6</accession>
<dbReference type="RefSeq" id="WP_394839497.1">
    <property type="nucleotide sequence ID" value="NZ_CP089929.1"/>
</dbReference>
<proteinExistence type="predicted"/>
<organism evidence="2 3">
    <name type="scientific">Pendulispora rubella</name>
    <dbReference type="NCBI Taxonomy" id="2741070"/>
    <lineage>
        <taxon>Bacteria</taxon>
        <taxon>Pseudomonadati</taxon>
        <taxon>Myxococcota</taxon>
        <taxon>Myxococcia</taxon>
        <taxon>Myxococcales</taxon>
        <taxon>Sorangiineae</taxon>
        <taxon>Pendulisporaceae</taxon>
        <taxon>Pendulispora</taxon>
    </lineage>
</organism>
<dbReference type="Proteomes" id="UP001374803">
    <property type="component" value="Chromosome"/>
</dbReference>